<protein>
    <submittedName>
        <fullName evidence="3">Pc32, similar to salivary inositol polyphosphate 5-phosphatase</fullName>
    </submittedName>
</protein>
<feature type="domain" description="Inositol polyphosphate-related phosphatase" evidence="2">
    <location>
        <begin position="22"/>
        <end position="315"/>
    </location>
</feature>
<dbReference type="InterPro" id="IPR046985">
    <property type="entry name" value="IP5"/>
</dbReference>
<proteinExistence type="evidence at transcript level"/>
<dbReference type="InterPro" id="IPR036691">
    <property type="entry name" value="Endo/exonu/phosph_ase_sf"/>
</dbReference>
<dbReference type="Gene3D" id="3.60.10.10">
    <property type="entry name" value="Endonuclease/exonuclease/phosphatase"/>
    <property type="match status" value="1"/>
</dbReference>
<feature type="signal peptide" evidence="1">
    <location>
        <begin position="1"/>
        <end position="16"/>
    </location>
</feature>
<dbReference type="PANTHER" id="PTHR11200:SF275">
    <property type="entry name" value="LD06095P"/>
    <property type="match status" value="1"/>
</dbReference>
<dbReference type="AlphaFoldDB" id="A0A286T5N1"/>
<keyword evidence="1" id="KW-0732">Signal</keyword>
<dbReference type="SUPFAM" id="SSF56219">
    <property type="entry name" value="DNase I-like"/>
    <property type="match status" value="1"/>
</dbReference>
<organism evidence="3">
    <name type="scientific">Panstrongylus chinai</name>
    <dbReference type="NCBI Taxonomy" id="156444"/>
    <lineage>
        <taxon>Eukaryota</taxon>
        <taxon>Metazoa</taxon>
        <taxon>Ecdysozoa</taxon>
        <taxon>Arthropoda</taxon>
        <taxon>Hexapoda</taxon>
        <taxon>Insecta</taxon>
        <taxon>Pterygota</taxon>
        <taxon>Neoptera</taxon>
        <taxon>Paraneoptera</taxon>
        <taxon>Hemiptera</taxon>
        <taxon>Heteroptera</taxon>
        <taxon>Panheteroptera</taxon>
        <taxon>Cimicomorpha</taxon>
        <taxon>Reduviidae</taxon>
        <taxon>Triatominae</taxon>
        <taxon>Panstrongylus</taxon>
    </lineage>
</organism>
<evidence type="ECO:0000313" key="3">
    <source>
        <dbReference type="EMBL" id="BBA30636.1"/>
    </source>
</evidence>
<accession>A0A286T5N1</accession>
<dbReference type="GO" id="GO:0004439">
    <property type="term" value="F:phosphatidylinositol-4,5-bisphosphate 5-phosphatase activity"/>
    <property type="evidence" value="ECO:0007669"/>
    <property type="project" value="TreeGrafter"/>
</dbReference>
<dbReference type="SMART" id="SM00128">
    <property type="entry name" value="IPPc"/>
    <property type="match status" value="1"/>
</dbReference>
<dbReference type="InterPro" id="IPR000300">
    <property type="entry name" value="IPPc"/>
</dbReference>
<dbReference type="EMBL" id="AB999682">
    <property type="protein sequence ID" value="BBA30636.1"/>
    <property type="molecule type" value="mRNA"/>
</dbReference>
<dbReference type="PANTHER" id="PTHR11200">
    <property type="entry name" value="INOSITOL 5-PHOSPHATASE"/>
    <property type="match status" value="1"/>
</dbReference>
<reference evidence="3" key="1">
    <citation type="journal article" date="2017" name="Acta Trop.">
        <title>Salivary gland transcripts of the kissing bug, Panstrongylus chinai, a vector of Chagas disease.</title>
        <authorList>
            <person name="Kato H."/>
            <person name="Jochim R.C."/>
            <person name="Gomez E.A."/>
            <person name="Tsunekawa S."/>
            <person name="Valenzuela J.G."/>
            <person name="Hashiguchi Y."/>
        </authorList>
    </citation>
    <scope>NUCLEOTIDE SEQUENCE</scope>
    <source>
        <tissue evidence="3">Salivary gland</tissue>
    </source>
</reference>
<dbReference type="GO" id="GO:0046856">
    <property type="term" value="P:phosphatidylinositol dephosphorylation"/>
    <property type="evidence" value="ECO:0007669"/>
    <property type="project" value="InterPro"/>
</dbReference>
<name>A0A286T5N1_9HEMI</name>
<feature type="chain" id="PRO_5012741660" evidence="1">
    <location>
        <begin position="17"/>
        <end position="315"/>
    </location>
</feature>
<dbReference type="GO" id="GO:0005886">
    <property type="term" value="C:plasma membrane"/>
    <property type="evidence" value="ECO:0007669"/>
    <property type="project" value="TreeGrafter"/>
</dbReference>
<dbReference type="GO" id="GO:0001726">
    <property type="term" value="C:ruffle"/>
    <property type="evidence" value="ECO:0007669"/>
    <property type="project" value="TreeGrafter"/>
</dbReference>
<dbReference type="Pfam" id="PF22669">
    <property type="entry name" value="Exo_endo_phos2"/>
    <property type="match status" value="1"/>
</dbReference>
<evidence type="ECO:0000259" key="2">
    <source>
        <dbReference type="SMART" id="SM00128"/>
    </source>
</evidence>
<evidence type="ECO:0000256" key="1">
    <source>
        <dbReference type="SAM" id="SignalP"/>
    </source>
</evidence>
<sequence length="315" mass="36422">MKLKILLLFLFVSLYAKEAPENPRTVYVVTWNVGEENPPGSVKELLGQISSKDELNPDIIIVGLQEVTMNPIKALKNKLVGDKWSEDIDDILKSNNNYAKIYSESLLGMLLKVYVRIKYKVTLSKEKDATTVKTGMKGFSGNKGAVIIKFKLNEQSYCVVNSHLPAHDEKLKERIDDYKTINRERGKFCGNSDYVFWLGDLNFRLDESLKDEKIRELVKQKKFNELLQKDQLKVNHETKEIFGTFNEQEIKFAPTFKLEKGKGEYSKQRRPAWTDRVLYKSDTSKIIKPTLYQSITSYIQSDHYPVQAQFFIANK</sequence>
<dbReference type="GO" id="GO:0005737">
    <property type="term" value="C:cytoplasm"/>
    <property type="evidence" value="ECO:0007669"/>
    <property type="project" value="TreeGrafter"/>
</dbReference>